<reference evidence="2 3" key="1">
    <citation type="journal article" date="2018" name="Syst. Appl. Microbiol.">
        <title>Ereboglobus luteus gen. nov. sp. nov. from cockroach guts, and new insights into the oxygen relationship of the genera Opitutus and Didymococcus (Verrucomicrobia: Opitutaceae).</title>
        <authorList>
            <person name="Tegtmeier D."/>
            <person name="Belitz A."/>
            <person name="Radek R."/>
            <person name="Heimerl T."/>
            <person name="Brune A."/>
        </authorList>
    </citation>
    <scope>NUCLEOTIDE SEQUENCE [LARGE SCALE GENOMIC DNA]</scope>
    <source>
        <strain evidence="2 3">Ho45</strain>
    </source>
</reference>
<evidence type="ECO:0000313" key="2">
    <source>
        <dbReference type="EMBL" id="AWI09986.1"/>
    </source>
</evidence>
<organism evidence="2 3">
    <name type="scientific">Ereboglobus luteus</name>
    <dbReference type="NCBI Taxonomy" id="1796921"/>
    <lineage>
        <taxon>Bacteria</taxon>
        <taxon>Pseudomonadati</taxon>
        <taxon>Verrucomicrobiota</taxon>
        <taxon>Opitutia</taxon>
        <taxon>Opitutales</taxon>
        <taxon>Opitutaceae</taxon>
        <taxon>Ereboglobus</taxon>
    </lineage>
</organism>
<dbReference type="KEGG" id="elut:CKA38_12655"/>
<evidence type="ECO:0000256" key="1">
    <source>
        <dbReference type="SAM" id="MobiDB-lite"/>
    </source>
</evidence>
<keyword evidence="3" id="KW-1185">Reference proteome</keyword>
<feature type="region of interest" description="Disordered" evidence="1">
    <location>
        <begin position="208"/>
        <end position="232"/>
    </location>
</feature>
<protein>
    <submittedName>
        <fullName evidence="2">Uncharacterized protein</fullName>
    </submittedName>
</protein>
<dbReference type="Proteomes" id="UP000244896">
    <property type="component" value="Chromosome"/>
</dbReference>
<proteinExistence type="predicted"/>
<dbReference type="AlphaFoldDB" id="A0A2U8E574"/>
<name>A0A2U8E574_9BACT</name>
<dbReference type="EMBL" id="CP023004">
    <property type="protein sequence ID" value="AWI09986.1"/>
    <property type="molecule type" value="Genomic_DNA"/>
</dbReference>
<evidence type="ECO:0000313" key="3">
    <source>
        <dbReference type="Proteomes" id="UP000244896"/>
    </source>
</evidence>
<sequence length="232" mass="25555">MQQGKELEHMNDNLDQLSGTQTSETFAVKVAGWARFGGKPSLQTSASPKWSTIINTITLGCGKLSVGTFLRCLEIRSSFFFGFFSALLNEFNILSHGAAFFNKNPTASCLDYYTVGLEKRPSFTDSNRGDNKVSWFNPEGWIPQTAECKIVISSYLFVARSYKKLCNSYRVIIEVCDCDLDRFRIIATTILGGDFRFDANAGSSTTIGKKAENSTGNGDDKGNKGDDVVMAH</sequence>
<gene>
    <name evidence="2" type="ORF">CKA38_12655</name>
</gene>
<accession>A0A2U8E574</accession>
<feature type="compositionally biased region" description="Basic and acidic residues" evidence="1">
    <location>
        <begin position="218"/>
        <end position="232"/>
    </location>
</feature>